<comment type="caution">
    <text evidence="3">The sequence shown here is derived from an EMBL/GenBank/DDBJ whole genome shotgun (WGS) entry which is preliminary data.</text>
</comment>
<reference evidence="3 4" key="1">
    <citation type="submission" date="2018-05" db="EMBL/GenBank/DDBJ databases">
        <title>Leucothrix arctica sp. nov., isolated from Arctic seawater.</title>
        <authorList>
            <person name="Choi A."/>
            <person name="Baek K."/>
        </authorList>
    </citation>
    <scope>NUCLEOTIDE SEQUENCE [LARGE SCALE GENOMIC DNA]</scope>
    <source>
        <strain evidence="3 4">JCM 18388</strain>
    </source>
</reference>
<keyword evidence="4" id="KW-1185">Reference proteome</keyword>
<name>A0A317C100_9GAMM</name>
<evidence type="ECO:0000313" key="4">
    <source>
        <dbReference type="Proteomes" id="UP000245539"/>
    </source>
</evidence>
<protein>
    <recommendedName>
        <fullName evidence="5">Type IV secretion protein Rhs</fullName>
    </recommendedName>
</protein>
<proteinExistence type="predicted"/>
<feature type="region of interest" description="Disordered" evidence="2">
    <location>
        <begin position="25"/>
        <end position="46"/>
    </location>
</feature>
<sequence>MVPSTIDLAEFYTNRSNSYLSVAKQKAAQSNTKTRQAASKERSAGNWEKRASRYKELAIKQVARARKETKKLTALTEKIEDYKNVIDGIERSLDTKNDDSAMVVLWEASGRDASGRLRSDWVGNGLVTNREFDPYNGHLRNITTGIGGDFDLIRDIDYTYDEVDNVKTRHERYQRTVNAYVSIDNTYTYDEYDRLDTVTSVHSAGNSQNYDYDYDLHGNIVYKSDAGTMTYDDGNRLSTLRGVAGSRDYKYDLNGNIATDGKKTYKWTGFNKPSQIRQGSKKTDFIYGPDNNRAMQTRWAKGNIEKTYYVSKAYEYVISNQGLTDQYEQMKHHIYAGKEVVAIQVRSKLNHKQQPDVTRYLHKDALGNIDTITDANGKIVQRAEFDPFGKRTTMLSLSDDPWTSRGYTGH</sequence>
<dbReference type="PANTHER" id="PTHR32305">
    <property type="match status" value="1"/>
</dbReference>
<feature type="compositionally biased region" description="Polar residues" evidence="2">
    <location>
        <begin position="27"/>
        <end position="37"/>
    </location>
</feature>
<feature type="non-terminal residue" evidence="3">
    <location>
        <position position="1"/>
    </location>
</feature>
<gene>
    <name evidence="3" type="ORF">DKW60_22190</name>
</gene>
<accession>A0A317C100</accession>
<feature type="coiled-coil region" evidence="1">
    <location>
        <begin position="65"/>
        <end position="99"/>
    </location>
</feature>
<evidence type="ECO:0000256" key="2">
    <source>
        <dbReference type="SAM" id="MobiDB-lite"/>
    </source>
</evidence>
<evidence type="ECO:0008006" key="5">
    <source>
        <dbReference type="Google" id="ProtNLM"/>
    </source>
</evidence>
<dbReference type="RefSeq" id="WP_219988873.1">
    <property type="nucleotide sequence ID" value="NZ_QGKM01000106.1"/>
</dbReference>
<dbReference type="Proteomes" id="UP000245539">
    <property type="component" value="Unassembled WGS sequence"/>
</dbReference>
<organism evidence="3 4">
    <name type="scientific">Leucothrix pacifica</name>
    <dbReference type="NCBI Taxonomy" id="1247513"/>
    <lineage>
        <taxon>Bacteria</taxon>
        <taxon>Pseudomonadati</taxon>
        <taxon>Pseudomonadota</taxon>
        <taxon>Gammaproteobacteria</taxon>
        <taxon>Thiotrichales</taxon>
        <taxon>Thiotrichaceae</taxon>
        <taxon>Leucothrix</taxon>
    </lineage>
</organism>
<feature type="non-terminal residue" evidence="3">
    <location>
        <position position="410"/>
    </location>
</feature>
<dbReference type="InterPro" id="IPR050708">
    <property type="entry name" value="T6SS_VgrG/RHS"/>
</dbReference>
<dbReference type="AlphaFoldDB" id="A0A317C100"/>
<keyword evidence="1" id="KW-0175">Coiled coil</keyword>
<dbReference type="PANTHER" id="PTHR32305:SF15">
    <property type="entry name" value="PROTEIN RHSA-RELATED"/>
    <property type="match status" value="1"/>
</dbReference>
<dbReference type="EMBL" id="QGKM01000106">
    <property type="protein sequence ID" value="PWQ92238.1"/>
    <property type="molecule type" value="Genomic_DNA"/>
</dbReference>
<dbReference type="Gene3D" id="2.180.10.10">
    <property type="entry name" value="RHS repeat-associated core"/>
    <property type="match status" value="1"/>
</dbReference>
<evidence type="ECO:0000313" key="3">
    <source>
        <dbReference type="EMBL" id="PWQ92238.1"/>
    </source>
</evidence>
<evidence type="ECO:0000256" key="1">
    <source>
        <dbReference type="SAM" id="Coils"/>
    </source>
</evidence>